<name>A0ABV5G501_9MICC</name>
<organism evidence="1 2">
    <name type="scientific">Citricoccus parietis</name>
    <dbReference type="NCBI Taxonomy" id="592307"/>
    <lineage>
        <taxon>Bacteria</taxon>
        <taxon>Bacillati</taxon>
        <taxon>Actinomycetota</taxon>
        <taxon>Actinomycetes</taxon>
        <taxon>Micrococcales</taxon>
        <taxon>Micrococcaceae</taxon>
        <taxon>Citricoccus</taxon>
    </lineage>
</organism>
<dbReference type="Proteomes" id="UP001589575">
    <property type="component" value="Unassembled WGS sequence"/>
</dbReference>
<protein>
    <submittedName>
        <fullName evidence="1">Uncharacterized protein</fullName>
    </submittedName>
</protein>
<sequence length="129" mass="13933">MLTHVRDQQFLGPSALDRPLHGRELGLGVRALGAFRGLLLCRVLHRRHACGLLQHQRVAHQHRVQHQRQLLGVLLLFLDQTCLTAVEGFGSDMCPGAHPQPVATPGTTSCGVGVVADDDGYVQVLGHGP</sequence>
<accession>A0ABV5G501</accession>
<gene>
    <name evidence="1" type="ORF">ACFFX0_23365</name>
</gene>
<evidence type="ECO:0000313" key="2">
    <source>
        <dbReference type="Proteomes" id="UP001589575"/>
    </source>
</evidence>
<reference evidence="1 2" key="1">
    <citation type="submission" date="2024-09" db="EMBL/GenBank/DDBJ databases">
        <authorList>
            <person name="Sun Q."/>
            <person name="Mori K."/>
        </authorList>
    </citation>
    <scope>NUCLEOTIDE SEQUENCE [LARGE SCALE GENOMIC DNA]</scope>
    <source>
        <strain evidence="1 2">CCM 7609</strain>
    </source>
</reference>
<evidence type="ECO:0000313" key="1">
    <source>
        <dbReference type="EMBL" id="MFB9073971.1"/>
    </source>
</evidence>
<keyword evidence="2" id="KW-1185">Reference proteome</keyword>
<comment type="caution">
    <text evidence="1">The sequence shown here is derived from an EMBL/GenBank/DDBJ whole genome shotgun (WGS) entry which is preliminary data.</text>
</comment>
<proteinExistence type="predicted"/>
<dbReference type="EMBL" id="JBHMFI010000001">
    <property type="protein sequence ID" value="MFB9073971.1"/>
    <property type="molecule type" value="Genomic_DNA"/>
</dbReference>